<dbReference type="EMBL" id="BGPR01000093">
    <property type="protein sequence ID" value="GBL93411.1"/>
    <property type="molecule type" value="Genomic_DNA"/>
</dbReference>
<name>A0A4Y2BMF6_ARAVE</name>
<accession>A0A4Y2BMF6</accession>
<evidence type="ECO:0000313" key="2">
    <source>
        <dbReference type="EMBL" id="GBL93411.1"/>
    </source>
</evidence>
<comment type="caution">
    <text evidence="2">The sequence shown here is derived from an EMBL/GenBank/DDBJ whole genome shotgun (WGS) entry which is preliminary data.</text>
</comment>
<dbReference type="AlphaFoldDB" id="A0A4Y2BMF6"/>
<organism evidence="2 3">
    <name type="scientific">Araneus ventricosus</name>
    <name type="common">Orbweaver spider</name>
    <name type="synonym">Epeira ventricosa</name>
    <dbReference type="NCBI Taxonomy" id="182803"/>
    <lineage>
        <taxon>Eukaryota</taxon>
        <taxon>Metazoa</taxon>
        <taxon>Ecdysozoa</taxon>
        <taxon>Arthropoda</taxon>
        <taxon>Chelicerata</taxon>
        <taxon>Arachnida</taxon>
        <taxon>Araneae</taxon>
        <taxon>Araneomorphae</taxon>
        <taxon>Entelegynae</taxon>
        <taxon>Araneoidea</taxon>
        <taxon>Araneidae</taxon>
        <taxon>Araneus</taxon>
    </lineage>
</organism>
<protein>
    <recommendedName>
        <fullName evidence="1">SPIN-DOC-like zinc-finger domain-containing protein</fullName>
    </recommendedName>
</protein>
<dbReference type="PANTHER" id="PTHR45913:SF21">
    <property type="entry name" value="DUF4371 DOMAIN-CONTAINING PROTEIN"/>
    <property type="match status" value="1"/>
</dbReference>
<dbReference type="Pfam" id="PF18658">
    <property type="entry name" value="zf-C2H2_12"/>
    <property type="match status" value="1"/>
</dbReference>
<proteinExistence type="predicted"/>
<evidence type="ECO:0000259" key="1">
    <source>
        <dbReference type="Pfam" id="PF18658"/>
    </source>
</evidence>
<feature type="domain" description="SPIN-DOC-like zinc-finger" evidence="1">
    <location>
        <begin position="108"/>
        <end position="150"/>
    </location>
</feature>
<gene>
    <name evidence="2" type="ORF">AVEN_219520_1</name>
</gene>
<dbReference type="OrthoDB" id="6431883at2759"/>
<dbReference type="Proteomes" id="UP000499080">
    <property type="component" value="Unassembled WGS sequence"/>
</dbReference>
<sequence length="223" mass="25430">MAEAMEVIAQHMESRRLRHSRFPDTCVDRDRPVRTATEDSEGLASRSTSGIDLFPAALGMDLSERCLPPTKYSRLSPDKNDNRSSRMLMNFVEEVKRKKPKNYRFHYEWESEFLFTMSNGKCTCLICHATVAISKKSNLRRHFTTMHKQFNAQYPENSSARAMKVVELKSAFPTSSLMDDCVTMGLSPTKPPSPAATTKYFDFFPSPEVSLSRLHKFIEIGSN</sequence>
<dbReference type="PANTHER" id="PTHR45913">
    <property type="entry name" value="EPM2A-INTERACTING PROTEIN 1"/>
    <property type="match status" value="1"/>
</dbReference>
<evidence type="ECO:0000313" key="3">
    <source>
        <dbReference type="Proteomes" id="UP000499080"/>
    </source>
</evidence>
<keyword evidence="3" id="KW-1185">Reference proteome</keyword>
<reference evidence="2 3" key="1">
    <citation type="journal article" date="2019" name="Sci. Rep.">
        <title>Orb-weaving spider Araneus ventricosus genome elucidates the spidroin gene catalogue.</title>
        <authorList>
            <person name="Kono N."/>
            <person name="Nakamura H."/>
            <person name="Ohtoshi R."/>
            <person name="Moran D.A.P."/>
            <person name="Shinohara A."/>
            <person name="Yoshida Y."/>
            <person name="Fujiwara M."/>
            <person name="Mori M."/>
            <person name="Tomita M."/>
            <person name="Arakawa K."/>
        </authorList>
    </citation>
    <scope>NUCLEOTIDE SEQUENCE [LARGE SCALE GENOMIC DNA]</scope>
</reference>
<dbReference type="InterPro" id="IPR040647">
    <property type="entry name" value="SPIN-DOC_Znf-C2H2"/>
</dbReference>